<reference evidence="2" key="1">
    <citation type="submission" date="2022-02" db="EMBL/GenBank/DDBJ databases">
        <title>Vibrio sp. nov, a new bacterium isolated from seawater.</title>
        <authorList>
            <person name="Yuan Y."/>
        </authorList>
    </citation>
    <scope>NUCLEOTIDE SEQUENCE</scope>
    <source>
        <strain evidence="2">ZSDZ65</strain>
    </source>
</reference>
<keyword evidence="1" id="KW-0472">Membrane</keyword>
<dbReference type="EMBL" id="JAKRRY010000001">
    <property type="protein sequence ID" value="MCW8344684.1"/>
    <property type="molecule type" value="Genomic_DNA"/>
</dbReference>
<name>A0A9X3CJQ2_9VIBR</name>
<comment type="caution">
    <text evidence="2">The sequence shown here is derived from an EMBL/GenBank/DDBJ whole genome shotgun (WGS) entry which is preliminary data.</text>
</comment>
<evidence type="ECO:0000313" key="3">
    <source>
        <dbReference type="Proteomes" id="UP001155587"/>
    </source>
</evidence>
<feature type="transmembrane region" description="Helical" evidence="1">
    <location>
        <begin position="12"/>
        <end position="31"/>
    </location>
</feature>
<dbReference type="Proteomes" id="UP001155587">
    <property type="component" value="Unassembled WGS sequence"/>
</dbReference>
<dbReference type="Pfam" id="PF16964">
    <property type="entry name" value="TadF"/>
    <property type="match status" value="1"/>
</dbReference>
<evidence type="ECO:0000256" key="1">
    <source>
        <dbReference type="SAM" id="Phobius"/>
    </source>
</evidence>
<dbReference type="RefSeq" id="WP_265673119.1">
    <property type="nucleotide sequence ID" value="NZ_JAKRRY010000001.1"/>
</dbReference>
<organism evidence="2 3">
    <name type="scientific">Vibrio qingdaonensis</name>
    <dbReference type="NCBI Taxonomy" id="2829491"/>
    <lineage>
        <taxon>Bacteria</taxon>
        <taxon>Pseudomonadati</taxon>
        <taxon>Pseudomonadota</taxon>
        <taxon>Gammaproteobacteria</taxon>
        <taxon>Vibrionales</taxon>
        <taxon>Vibrionaceae</taxon>
        <taxon>Vibrio</taxon>
    </lineage>
</organism>
<gene>
    <name evidence="2" type="ORF">MD535_01410</name>
</gene>
<dbReference type="InterPro" id="IPR031582">
    <property type="entry name" value="TadF"/>
</dbReference>
<dbReference type="AlphaFoldDB" id="A0A9X3CJQ2"/>
<accession>A0A9X3CJQ2</accession>
<keyword evidence="1" id="KW-1133">Transmembrane helix</keyword>
<sequence>MKINARKNQQGSFAIELAFVLVGLCMIFLFSTDLSHKLLVRAKLDRSSFALVNVLKERTRYFADAEGQVLDFNVTQQDLDNMAIVASRMLNVSQNNVAIQIESLTDGPIVTQLRSRMFGQMSCNSGSINDYSDLIPVEDGVNHPLYRVTLCERHDSWFESFTNGGNPTITIASSSVMPGR</sequence>
<protein>
    <submittedName>
        <fullName evidence="2">Membrane associated secretion system protein</fullName>
    </submittedName>
</protein>
<proteinExistence type="predicted"/>
<evidence type="ECO:0000313" key="2">
    <source>
        <dbReference type="EMBL" id="MCW8344684.1"/>
    </source>
</evidence>
<keyword evidence="1" id="KW-0812">Transmembrane</keyword>
<keyword evidence="3" id="KW-1185">Reference proteome</keyword>